<sequence length="158" mass="18071">MEFSISLQNAFFDDKYLYIVLISLAMAAAICFVTFCLIRIEKPVAAVVKNAPNKTNEMIEKKRIETLTRLNDLDVRYKRKEIGVRETSTIISITVREFLTYATGKEMDCSTLTEMNKWNSKDLTKLIGCLYGAEFSKYSAKDAANFLRDAKKLVAAWR</sequence>
<dbReference type="RefSeq" id="WP_022753926.1">
    <property type="nucleotide sequence ID" value="NZ_CP065800.1"/>
</dbReference>
<dbReference type="OrthoDB" id="2003189at2"/>
<evidence type="ECO:0000256" key="1">
    <source>
        <dbReference type="SAM" id="Phobius"/>
    </source>
</evidence>
<dbReference type="eggNOG" id="ENOG5030GXF">
    <property type="taxonomic scope" value="Bacteria"/>
</dbReference>
<dbReference type="Proteomes" id="UP000182584">
    <property type="component" value="Unassembled WGS sequence"/>
</dbReference>
<accession>A0A1H9X380</accession>
<gene>
    <name evidence="2" type="ORF">SAMN04487884_1426</name>
</gene>
<keyword evidence="1" id="KW-0472">Membrane</keyword>
<proteinExistence type="predicted"/>
<organism evidence="2 3">
    <name type="scientific">Butyrivibrio fibrisolvens</name>
    <dbReference type="NCBI Taxonomy" id="831"/>
    <lineage>
        <taxon>Bacteria</taxon>
        <taxon>Bacillati</taxon>
        <taxon>Bacillota</taxon>
        <taxon>Clostridia</taxon>
        <taxon>Lachnospirales</taxon>
        <taxon>Lachnospiraceae</taxon>
        <taxon>Butyrivibrio</taxon>
    </lineage>
</organism>
<dbReference type="EMBL" id="FOGJ01000042">
    <property type="protein sequence ID" value="SES40668.1"/>
    <property type="molecule type" value="Genomic_DNA"/>
</dbReference>
<reference evidence="2 3" key="1">
    <citation type="submission" date="2016-10" db="EMBL/GenBank/DDBJ databases">
        <authorList>
            <person name="de Groot N.N."/>
        </authorList>
    </citation>
    <scope>NUCLEOTIDE SEQUENCE [LARGE SCALE GENOMIC DNA]</scope>
    <source>
        <strain evidence="2 3">AR40</strain>
    </source>
</reference>
<keyword evidence="1" id="KW-1133">Transmembrane helix</keyword>
<evidence type="ECO:0000313" key="3">
    <source>
        <dbReference type="Proteomes" id="UP000182584"/>
    </source>
</evidence>
<dbReference type="AlphaFoldDB" id="A0A1H9X380"/>
<keyword evidence="1" id="KW-0812">Transmembrane</keyword>
<evidence type="ECO:0000313" key="2">
    <source>
        <dbReference type="EMBL" id="SES40668.1"/>
    </source>
</evidence>
<name>A0A1H9X380_BUTFI</name>
<protein>
    <submittedName>
        <fullName evidence="2">Uncharacterized protein</fullName>
    </submittedName>
</protein>
<feature type="transmembrane region" description="Helical" evidence="1">
    <location>
        <begin position="16"/>
        <end position="38"/>
    </location>
</feature>